<evidence type="ECO:0000313" key="4">
    <source>
        <dbReference type="Proteomes" id="UP000282672"/>
    </source>
</evidence>
<dbReference type="EMBL" id="PEGB01000003">
    <property type="protein sequence ID" value="RLU10313.1"/>
    <property type="molecule type" value="Genomic_DNA"/>
</dbReference>
<protein>
    <submittedName>
        <fullName evidence="2">Uncharacterized protein</fullName>
    </submittedName>
</protein>
<sequence>MSRRPQVQNTVRPAIIFKLMSKVISLDKRNLVRGYASRELRVSSEIEAIREDNSLQDIMTVGSLLKGVDGLLGGGKKKLSTDLFKFTVFRPLGWKDEIRYTAGYLNSFESECLDAVRLMQTLGQIERLETNAALDAVHAIAEAYGASNFLSYKLAYLRVARQLTAPQLAKIHSIEGEFNHRDKPGFHFSALENLSPKISLFLIAQRRVSSFVGKVDGELRKSYVLSNFIPTPLDDKDLAAFLLRASESCLLDTLHALIVILNIEENFPEQVFEIKKRIAPSILSALVELINNSSAVSDGLIVTDHYQSDDGESETSLDLYRLSSAFLERKHLAEFRHELDRVIGARLLAEIIAGKSSYINEEFSDKYILLQPDGSIVRAQPQISLDSFYRTFLFLKFIKDRTNFLDLTDEDIKYIFENTVSLESLFTEAELRSVYGVAPDESQKLIAVLALALFRKTSIDPDVDFEFREDLVAHVTSCHNGSIVDFIDYLIGDSPQIASYIAESLDEVTLEKMYEIIQTASQASEIRRDLLRLLGRKLNRIEYLIEADAIETRSKLSTLQKYFDSSRMYVDSVAMKKWLDGNPSVSTEQFRTLQPSIQATLRTIESEPGKSKDIYLVTLNAQSEGLIDQIAKDSFEQFCLNTEFGIESYLGRRIRHNTLDGVTTETVDAVFNKPEYHMGPSMKRTIDAWMTQYRAIVDKLRKEHLQFKSGGSLFNASVDLDDSATKENIRLFSSSLNTAGSQLLNDLIISFCWKQISPQLENAARYIKTDLLKEATSSIDKHFSGAFGSVEEQIKIGLHEAVSSVFMKVADWFRVPQTGFISASVKELCEIILYDLNRSRSVVYVGGALENKYTGISVHRLYDCLAVLLQNALTHGDEAESVIVNVTARKAEGNDILDVVFVEVTSIVASDLYENSKQRIERSISSILNGIDMVTEGYTGIKKVKFITQKSEGQHTVECIADDDAKSLKLSFSLHSEVVLEDSIGVLDEQVAAC</sequence>
<proteinExistence type="predicted"/>
<reference evidence="3 4" key="1">
    <citation type="journal article" date="2018" name="Front. Microbiol.">
        <title>Discovery of Phloeophagus Beetles as a Source of Pseudomonas Strains That Produce Potentially New Bioactive Substances and Description of Pseudomonas bohemica sp. nov.</title>
        <authorList>
            <person name="Saati-Santamaria Z."/>
            <person name="Lopez-Mondejar R."/>
            <person name="Jimenez-Gomez A."/>
            <person name="Diez-Mendez A."/>
            <person name="Vetrovsky T."/>
            <person name="Igual J.M."/>
            <person name="Velazquez E."/>
            <person name="Kolarik M."/>
            <person name="Rivas R."/>
            <person name="Garcia-Fraile P."/>
        </authorList>
    </citation>
    <scope>NUCLEOTIDE SEQUENCE [LARGE SCALE GENOMIC DNA]</scope>
    <source>
        <strain evidence="2 4">A2-NA12</strain>
        <strain evidence="1 3">A2-NA13</strain>
    </source>
</reference>
<organism evidence="2 4">
    <name type="scientific">Pseudomonas prosekii</name>
    <dbReference type="NCBI Taxonomy" id="1148509"/>
    <lineage>
        <taxon>Bacteria</taxon>
        <taxon>Pseudomonadati</taxon>
        <taxon>Pseudomonadota</taxon>
        <taxon>Gammaproteobacteria</taxon>
        <taxon>Pseudomonadales</taxon>
        <taxon>Pseudomonadaceae</taxon>
        <taxon>Pseudomonas</taxon>
    </lineage>
</organism>
<gene>
    <name evidence="2" type="ORF">CS076_04455</name>
    <name evidence="1" type="ORF">CS078_09325</name>
</gene>
<dbReference type="Proteomes" id="UP000282672">
    <property type="component" value="Unassembled WGS sequence"/>
</dbReference>
<accession>A0A3L8D107</accession>
<dbReference type="AlphaFoldDB" id="A0A3L8D107"/>
<comment type="caution">
    <text evidence="2">The sequence shown here is derived from an EMBL/GenBank/DDBJ whole genome shotgun (WGS) entry which is preliminary data.</text>
</comment>
<dbReference type="Proteomes" id="UP000282140">
    <property type="component" value="Unassembled WGS sequence"/>
</dbReference>
<evidence type="ECO:0000313" key="2">
    <source>
        <dbReference type="EMBL" id="RLU13821.1"/>
    </source>
</evidence>
<evidence type="ECO:0000313" key="1">
    <source>
        <dbReference type="EMBL" id="RLU10313.1"/>
    </source>
</evidence>
<dbReference type="EMBL" id="PEGA01000003">
    <property type="protein sequence ID" value="RLU13821.1"/>
    <property type="molecule type" value="Genomic_DNA"/>
</dbReference>
<evidence type="ECO:0000313" key="3">
    <source>
        <dbReference type="Proteomes" id="UP000282140"/>
    </source>
</evidence>
<dbReference type="RefSeq" id="WP_121731284.1">
    <property type="nucleotide sequence ID" value="NZ_PEGA01000003.1"/>
</dbReference>
<name>A0A3L8D107_9PSED</name>
<keyword evidence="3" id="KW-1185">Reference proteome</keyword>